<comment type="caution">
    <text evidence="2">The sequence shown here is derived from an EMBL/GenBank/DDBJ whole genome shotgun (WGS) entry which is preliminary data.</text>
</comment>
<gene>
    <name evidence="2" type="ORF">HNQ88_003446</name>
</gene>
<name>A0AAE3XPS9_9BACT</name>
<evidence type="ECO:0000313" key="3">
    <source>
        <dbReference type="Proteomes" id="UP001185092"/>
    </source>
</evidence>
<feature type="transmembrane region" description="Helical" evidence="1">
    <location>
        <begin position="9"/>
        <end position="34"/>
    </location>
</feature>
<reference evidence="2" key="1">
    <citation type="submission" date="2023-07" db="EMBL/GenBank/DDBJ databases">
        <title>Genomic Encyclopedia of Type Strains, Phase IV (KMG-IV): sequencing the most valuable type-strain genomes for metagenomic binning, comparative biology and taxonomic classification.</title>
        <authorList>
            <person name="Goeker M."/>
        </authorList>
    </citation>
    <scope>NUCLEOTIDE SEQUENCE</scope>
    <source>
        <strain evidence="2">DSM 26174</strain>
    </source>
</reference>
<organism evidence="2 3">
    <name type="scientific">Aureibacter tunicatorum</name>
    <dbReference type="NCBI Taxonomy" id="866807"/>
    <lineage>
        <taxon>Bacteria</taxon>
        <taxon>Pseudomonadati</taxon>
        <taxon>Bacteroidota</taxon>
        <taxon>Cytophagia</taxon>
        <taxon>Cytophagales</taxon>
        <taxon>Persicobacteraceae</taxon>
        <taxon>Aureibacter</taxon>
    </lineage>
</organism>
<dbReference type="Proteomes" id="UP001185092">
    <property type="component" value="Unassembled WGS sequence"/>
</dbReference>
<keyword evidence="1" id="KW-1133">Transmembrane helix</keyword>
<keyword evidence="1" id="KW-0472">Membrane</keyword>
<evidence type="ECO:0000313" key="2">
    <source>
        <dbReference type="EMBL" id="MDR6240380.1"/>
    </source>
</evidence>
<dbReference type="EMBL" id="JAVDQD010000004">
    <property type="protein sequence ID" value="MDR6240380.1"/>
    <property type="molecule type" value="Genomic_DNA"/>
</dbReference>
<keyword evidence="3" id="KW-1185">Reference proteome</keyword>
<proteinExistence type="predicted"/>
<evidence type="ECO:0000256" key="1">
    <source>
        <dbReference type="SAM" id="Phobius"/>
    </source>
</evidence>
<dbReference type="AlphaFoldDB" id="A0AAE3XPS9"/>
<sequence length="92" mass="10341">MSKNIYIRIILLATLNILIFIGLAYASIFFEFLVLGWGASANAPEFNIDLTSISQICILGYLAYSKKRIDVAFIGLILLGMYLFLRFELGLN</sequence>
<protein>
    <submittedName>
        <fullName evidence="2">Membrane-associated HD superfamily phosphohydrolase</fullName>
    </submittedName>
</protein>
<keyword evidence="1" id="KW-0812">Transmembrane</keyword>
<accession>A0AAE3XPS9</accession>
<feature type="transmembrane region" description="Helical" evidence="1">
    <location>
        <begin position="71"/>
        <end position="89"/>
    </location>
</feature>